<evidence type="ECO:0000313" key="3">
    <source>
        <dbReference type="Proteomes" id="UP000245959"/>
    </source>
</evidence>
<dbReference type="GO" id="GO:0005886">
    <property type="term" value="C:plasma membrane"/>
    <property type="evidence" value="ECO:0007669"/>
    <property type="project" value="TreeGrafter"/>
</dbReference>
<dbReference type="EMBL" id="QEKH01000062">
    <property type="protein sequence ID" value="PVY31164.1"/>
    <property type="molecule type" value="Genomic_DNA"/>
</dbReference>
<comment type="caution">
    <text evidence="2">The sequence shown here is derived from an EMBL/GenBank/DDBJ whole genome shotgun (WGS) entry which is preliminary data.</text>
</comment>
<reference evidence="2 3" key="1">
    <citation type="submission" date="2018-04" db="EMBL/GenBank/DDBJ databases">
        <title>Genomic Encyclopedia of Type Strains, Phase IV (KMG-IV): sequencing the most valuable type-strain genomes for metagenomic binning, comparative biology and taxonomic classification.</title>
        <authorList>
            <person name="Goeker M."/>
        </authorList>
    </citation>
    <scope>NUCLEOTIDE SEQUENCE [LARGE SCALE GENOMIC DNA]</scope>
    <source>
        <strain evidence="2 3">DSM 14823</strain>
    </source>
</reference>
<dbReference type="AlphaFoldDB" id="A0A2U1AAG6"/>
<keyword evidence="1" id="KW-0812">Transmembrane</keyword>
<protein>
    <submittedName>
        <fullName evidence="2">Uncharacterized membrane protein YhaH (DUF805 family)</fullName>
    </submittedName>
</protein>
<keyword evidence="3" id="KW-1185">Reference proteome</keyword>
<sequence length="116" mass="13024">MPQKVISNFINIVTGKYFCFNGRAGRAEFWLWILVMFLVSAVLGFIPKIGAILGLIWTLAMLLPSLGVTARRLHDRDKSGWMILVCLIPFIGTLILLLMCLPEGERNDNRFGSPTN</sequence>
<feature type="transmembrane region" description="Helical" evidence="1">
    <location>
        <begin position="80"/>
        <end position="101"/>
    </location>
</feature>
<feature type="transmembrane region" description="Helical" evidence="1">
    <location>
        <begin position="29"/>
        <end position="60"/>
    </location>
</feature>
<dbReference type="InterPro" id="IPR008523">
    <property type="entry name" value="DUF805"/>
</dbReference>
<proteinExistence type="predicted"/>
<dbReference type="Proteomes" id="UP000245959">
    <property type="component" value="Unassembled WGS sequence"/>
</dbReference>
<keyword evidence="1" id="KW-0472">Membrane</keyword>
<dbReference type="RefSeq" id="WP_116886076.1">
    <property type="nucleotide sequence ID" value="NZ_CABMMC010000009.1"/>
</dbReference>
<accession>A0A2U1AAG6</accession>
<dbReference type="PANTHER" id="PTHR34980:SF1">
    <property type="entry name" value="INNER MEMBRANE PROTEIN"/>
    <property type="match status" value="1"/>
</dbReference>
<gene>
    <name evidence="2" type="ORF">C8D82_1626</name>
</gene>
<evidence type="ECO:0000313" key="2">
    <source>
        <dbReference type="EMBL" id="PVY31164.1"/>
    </source>
</evidence>
<dbReference type="GeneID" id="78297335"/>
<name>A0A2U1AAG6_9BACT</name>
<organism evidence="2 3">
    <name type="scientific">Victivallis vadensis</name>
    <dbReference type="NCBI Taxonomy" id="172901"/>
    <lineage>
        <taxon>Bacteria</taxon>
        <taxon>Pseudomonadati</taxon>
        <taxon>Lentisphaerota</taxon>
        <taxon>Lentisphaeria</taxon>
        <taxon>Victivallales</taxon>
        <taxon>Victivallaceae</taxon>
        <taxon>Victivallis</taxon>
    </lineage>
</organism>
<evidence type="ECO:0000256" key="1">
    <source>
        <dbReference type="SAM" id="Phobius"/>
    </source>
</evidence>
<dbReference type="Pfam" id="PF05656">
    <property type="entry name" value="DUF805"/>
    <property type="match status" value="1"/>
</dbReference>
<keyword evidence="1" id="KW-1133">Transmembrane helix</keyword>
<dbReference type="OrthoDB" id="9812349at2"/>
<dbReference type="PANTHER" id="PTHR34980">
    <property type="entry name" value="INNER MEMBRANE PROTEIN-RELATED-RELATED"/>
    <property type="match status" value="1"/>
</dbReference>